<evidence type="ECO:0000313" key="2">
    <source>
        <dbReference type="Proteomes" id="UP000249057"/>
    </source>
</evidence>
<proteinExistence type="predicted"/>
<protein>
    <submittedName>
        <fullName evidence="1">Nonribosomal peptide synthase Pes1</fullName>
    </submittedName>
</protein>
<accession>A0ACD1FYQ6</accession>
<dbReference type="EMBL" id="KZ825378">
    <property type="protein sequence ID" value="RAH42131.1"/>
    <property type="molecule type" value="Genomic_DNA"/>
</dbReference>
<keyword evidence="2" id="KW-1185">Reference proteome</keyword>
<dbReference type="Proteomes" id="UP000249057">
    <property type="component" value="Unassembled WGS sequence"/>
</dbReference>
<gene>
    <name evidence="1" type="ORF">BO95DRAFT_396881</name>
</gene>
<sequence>MAQPIPCCLPKFGSGHSGPKRPASLRTRISGAQTRQLLSAWDQGQLDPLLQASWAILLHHYTGLEEICFGYQPSTSSSSSSSIPSSAAHNDPNDLNHLIFNLSIAEDDSLQSVLRRAEYKHHGFKDGDAERCEIASPVHSGYTLFNTILMLRDCRKPTQDARTLAMQPVLANPLPEEVNLVLHLFFIPPPPPNNRLSQCRVRLHVKILQDDVRIFFEYWNHDISTEHVRCVADYFEVILAHLLSATDIAVKDVSHLSDRDWARICRFNSAMPESYDRCIHEVIQEQVLVRPDSEAVCAWDGSLTYRDLDLLSSQVAYHLFAQGVRPETCVALCFDKSKWNVVAMLGVLKAGGAFVPMDPSHPLSRLQYLAGAVKADILLCSRNHTEALSEVTKTLIPLDQETIDGLPSIENAGPLPQVEGRNAAYVIFTSGSTGEPKGTMLEHRAFVSSAMAHAPRLHVSSTTRILQFAAHTFDASLVDLLTTLIVGGCICIPSEEERLGDIVKVINDMKINNASLTPSFVEFLDISLVPGLEVLTLAGEAMSQAQASTWSKIRLVNGYGPTEAAVAAVINSNVTASTDCKDIGLPVGARCWVVAPHNHDQLVPVGAPGELILEGPTLARGYLNNPQKTNESFIFDPAWTKLDTTHNATRRFYKTGDLVRYNSDTGSLTYIGRKDTQVKFHGQRIELGEIESQLAADPNVKHCMTFLSKFGFSSGKLVAVFSLSVQFEGQQSSDKAPLELIDPTRKAPIVAEIRERLSTCLPTYMIPGVWLCVESLPLLASGKINRKATEKWIGEMSEDPDRQAVTLEVADTTMLPTSTTEEQIASIWSRVLNIPRAQIGMDQGFLSLGGDSIAAITCLGFCKKLGMGLGVQDVLHSRSIRELATHVKRIDQSIVYEEEVEKPFDLSPIQKLHFTVRNEGQGHFNQSVRTRINKHIPEHDLRCAVEKIISRHSMLRSRLERNNVDGGYQQRITEDVSGSYRWRAHDGVSQNKIDAAVAESQSSMNAFVGPVFAVDLFHENGVNTLLSLVSHHMVVDIVSWRIVLEDLEDLLLNPDQPVSQNGSLPFQTWCRLQAEQCRTSDSRTMEELPETPEPNYSYWGLQHKQTTYGDVDCETFELDAESTRAVLMDCHQTFATEPIDVLLAALLHSFGETFKDRSLPVIYNEGHGREPWDSTIDISRTVGWFTTVYPILLSALPSSNPSETVVRVKDLRRRAADNGRQEFARRVLTTRENGTSLHYSPFEMSFNYVGQHRDLQRKDGLFQLMNQMAGETGQGGGAADFGADTPRFALFEISAMVVQDNLRFIFSFNRHMQHQELIKHWVQSCRTLLQSIGRSLQSAHPKPTLSSFPLLKLSYDELDTIIAKKLPELGVISFEDLEDIYPCSTMQQGILLSRSRDTTLYAVHGTFEVSGLRGKPTVDRLTTAWQRVVAHHAMLRTLFLENLTSKDLFCQVVLKSYDAKPQYLRCGSEADVLSTLDAQPAPLYDHSHPHHRFTICETANEKLFCRLEFNHVVIDGNSISIILRDLQLAYQGELEEPKPKFKNYMQYLHQTSRRASIDYWRSYLTGIKPCHFPVLNDGSTSIRELRTKRLSLPFFKELRKTCEANGLTLPTAFSAAWGLTVRAFCNSDDVSFTYLASLRDVPVEGVESVVGPVINTLTCRIQFPANVLLKEVLSRVQNDNIENLPYRHLPLVDIQKALGISDSLINSGISYRKLPTSDLRARGEIRLSEVGIIHDPAESPVFINVEATDENANIELNHWTDHLSVGQAEHVASTFLKSLENIAFHIHENVRKLDNFSDLNKQQIEAWNKHMPGAVDICIHEVIEAYAKSTPDSPALIAWDGTFTYHRVDELSSLLAAYLIKLGVSPGDIVPIDFDRSGWQIIAILAISKAGGVCVPLSDDLQQSIEDWSVLDEAQVALVSPTRAQFLEGTVPYVLPVEESLFEFLPRTDVSSQSPAVPSQDGYVVFTTANSKAVVLSHRAIMTRAKFFASELGLNNKNRMFQSSPCTSDMFLQEAFGTFLAGGSICIPSNTSSEHLARDFKKLQANSISLAISAASALKPAFFNSVEVLALWGEGLTRKVADTLPKRAKVRVFYGTTESSSASIQASDFATSDDYLVIGSTVGCVPWLVDPNDSSVLVPVGCVGELILEGPCLARGYLDDEEQTKQSFIESPGWSFGHDNEAGEDSEPARWLFKTGDLARFNSDGSLVYVGKKNGGSRTEILHIEQRLSTLASINTPYAVESISKSGEQNSQEATAVFMFHGAKANVAENQIIASMTPEFCEDASKLHAQLSHQLPEDQVPRFYLQVPKMPLTSSGKLNRQLLKEAYNRLPEASRLASDIKGFNDFWKFQLANSSQPQQFPYRASSSNAYSPKFGRQTVQIAWCDAVRSLKGGLRSAILSAWALTMHGYSESDDIIFGESLMGTESSIEDAQHATIVPRRFKIDNNSTVAGLLEATASNLTAAQHYQWAGLRRIQSLNADTARACTFGSLLSVIGGNEHPGSEAVVISQDEFASFPLLVQCMLKDQDVEFAIRYDEAALNSAQVERLMAQFVACLRLLSSGKNQTETIADLSRAHEGFRTFQGGIPIWKEYLADVESCMFPILCATSSENSRAHKTLVISNASDLQAFCRNSRVRDSQLVEMAWGLTLRCYTGMEDVCFGIHVPEIGRDDAFRFADTAPLNNVIACRLKLDDNVTLEQAMQERKADSARLSHHQLPFEAIQHELGFEDAIYNTVIRSPGAPADIDLSKFVIIVEARCTEAIGEVSFEYSTQDISNADMEGILDVFDHVLSSVIHSSLEDRTIGEIDFLSEQSCQKLREWNANLEDRPEICVHEIIQQRACANPSAPAISAWDGEFTYAELDILSTRLAEHLATMGVKSEVFVPMFFEKSAWTVIAQLAVLKAGGAFASLDPTHPTDRLSGMIEDLETEIILCSEKYQDKALSLCGSSFVVSRGTIEELPEPASSQIQPANVNNPAYAIFTSGTTGKPKVTVLEHVGLSLAASGHARGLGLDSNIRVLQFSSYTFDVSVFEIMVVLANGGCVCVPSEEERINDLAGAMKRLRVNFSSTTPSIINTLDPKAIPDLATILTGGEKMPSDFLDRWSDRCIINAYGPSEGTVMNTVDFKRDRKARLVNGDLASIGTAILGRTWIVDTRDFNRLVPIGAVGELVLEGCNVARGYLHNEEKTKAVFINNPQWTNRDGLKALFPRKERMYRTGDLVRYNHDGSITFISRIDTQVKLNGVRIELGEVEQVCVRNLPDATHVAVEVVAPESKIVGKCLAAFFTVTGYGQTDEHELIVPMNDSLVEVVKQLHGAMNQSLPPAMLPKLFFPLQRMPFGSTGKIDRRKLRAMVDILPKEQLKPYAIFNLGKKNGAEVEMVGTEGALRSLWEEVLSLAPSSVTPEDNFFGLGGDSFSAMKLVGAASTRGVSLTVADIYKTPVFVDMARICGAMDSDASVGEIQPFSLLPDSITQDEVLDEVSEQCCVPKQLITDLYPCSPVQEGLLTLSIKQKGSYIARPVFQLAEDVDLDDFKAAWQQTVDEMDILRTRVVHTEAANFLQAVLAEAPITWDHAEDFDALANEGFDLTTNDGGSLTGYGIVEPEDSSERYFVWTVHHALYDGWSVSQILRRVEEIYSNSAASSRTLPYNLFINHLLQTDASASDEFWKTYLANLSSTPFPQNKTPMEDAIRVGNRHYSSVTIPRVANSLSLTVPELIRAAWALIVSVHTASGDVCFGETLMGRNTNMPGAADVAGPVLTTVPTRIVVDGDIKLVQYLQSVRQLAAEMIPHQHTGLQRIRKLNQDTASACEFQNLLVIQSDEGQLNKDIWEQKNNLTEGDFFTHPIVVECKLGQSQIAITLHHDELVFDSWQAQMLVGQFSFVLEQLLAITKEDSRKVGELEVSGPVDKKEIAAWNQRNPPCVDRCVHHIIEEKASSRPDAQAICSWDGQLNYRELIHLASSFAAYLSSRGVGPETLVPICMDKSAWAVVTILGILIAGGAFVPLDPAHPTSRHQEILAEVDARVVLCSPKYQSRYSGSVKTIIPVSKDTVKAYCTLATSSTKPSSRAVPTNMAFAIFTSGSTGRAKGIIIDHKALASSGMAFGPMVHMDQDTRAFQFASLTFDAAVMEVLVTLMHGGCVCIPSEDERLNDVAGAIRRMNVSWSFLTPSIASIIEPSSVPSLKHLVCGGEKMSREVITKWAHRVRLMNGYGPTETTIFAVINTDVAAIPEPACIGYGIPCTLTWVVDPDNHDRLTPLGAVGELALEGPALAREYLKNPSKTAETFVNEPVWIKSFPSSLPAPRRIYKTGDLVKYNPDGTVHYIGRKDHQVKLHGQRMELGEIEHRLYEDARVRHAVVLLPSTGPLKQRLVTVLSLNSLTSERSIISDNACELVAKNRSTQSAYHELVAIQKNLESQLPIYMVPQAWALIKQLPMLVSGKLDRKRITAWLERIDDASYERIMQDYDNIKRGEVEEEIEDEIEEADDTESSAKLLREIFSQVLNIPENKVDPNRSFVSLGGDSITGMAVISRARKQGLTLTLHGVLQSKSIRDLAQTSETKIKALKSEEKSDEHFKLSPIQDLYMQSADKFMGEARFNQSMTVRVTRKIKPEDMKQAVRAVIQQHSMFRARFSKLHGKWQQKIIDDVDASYRFRHHSVSNEKDILPLIADSQCSLDIENGPIFAADLFEVNGGQQILFLTASHMCVDMVSWRIVLQDIQEFLDSGSLSGEKPLSFQTWCSLQLEESKKRMGAIQLPFSVHRPNLSYWGMDKSANCYGQIKMEGFTLDAATTAQILDACKAVLRTETIEVVLAAVVQSFRHTFTDREVPTIYNEGHGRESWDSSIDLSRTVGWFTTMCPLHIDGSTDILDTLKHVKDTRRQISSSSRPYFAENLLHKNASDFPVPLEILFNYLGQLQQLERDDALFKHHREALNAKTFEVAGDMGPKTPRFALFEITALIIKDQLQISFTYNCHMQHQPRIHGWISECKRVLQEDMLRLRESSPEPTLSDYPLLPITYQGLSNMVKSAFPKAGVESWDDVEDVYPCSPVQEGILLSQLRDPQGYLFNVIFEVRPQNKGNRIDAKKLRKAWSMVVSRHPVLRTVFIDSNYKGGSFDQVVTKKLEDEVIEFECEDAEALGTMDAIKLRDINAKRSTKLTHQVSICTTSSGRVLFKIDMNHAIIDGGSVDLILRDLTMAYNDQLPEGSGPLFSEYIKYIKGQTQTEALDHWTRYLSGVQPCHLQLSGATNVTRTLGERFMDFTRFSELQKFCEQHSITLANLTLCAWAIVLQSYTGSDDVCFGYPSAGRDSPVPGIQDAVGIFINMLCCRVKFSPEKSLLEVAKTVQDDFMNNIPYQHCSLAQIQHELGWHGKSLFNTTLSIQNRTANKDAANRSIGFEMQKAYDPTEYPVTVNVETTKGREGVLLRYWSDSVTETQAKDLSDAIAKIFTCFIEKPSRLVADLGLHNLRPASQFTKGPLIADQLIDNYALQQFIDSRVNEIIGNMLKEGKLSVPLVQRSETRYSNGAVHLKMVEASIRDPDAGENDLSDSIPSLTDDGSSSSDTERRLWDLWKSTLGLKSDNVGYRDSFFKLGGDSITAMKMVSAAREEGLQLTVADVFNNPVFEDMLAIVTPRSSPTSDAETQGENNIEKLLETEITDIPQVEQKTMMPRPVDLDVMSLQDAICPKIGVFKGGIADVLPVTDFQSLSIAATLFGSRWMLNYFFLDGNGPLDIRRLRESFLRVVDAFDILRTVFVVHRGQFYQVVLRKIHPEIIVHETEKSLDEYTDDLQKRDREQDPRQGEQYVQFYIVKQKKSDHHRILIRMSHAQFDGVCLPKIMNAIKLGYEGSTLPPVFSFSNYMRMLPGNITPAHYHHWSTILKGSKMTEIIHRTQPNTFLHIGSFAEHKKTINLPSTATGNVTLATVMQSAWAITLAKLTAQSDVVFGLTVNGRNAGVPGIETTVGPCLNMLPIRVKFREHWTGIDLFRYLQDQQIANMPYESLGFREIIRNCTDWPQSTYFTTSVFHQNVDYEGQMQLDGVDYRMGGVGVIDNFTDLTLASKSCGSEKLDVSVGYSTKGPITSSFVRKALEMVCETVQSLIANPSVPLASPSTVRSLPSQVIHDTPRSSDTTFQLSRLNTRSKEEILIHSDILTRTWQQVLPRRTASGSHTAAAAAYQLDSSFFDLGGDIMNMAQVVWILQQEGFQVRLEDLLEHHTFLGQLAVMAEHHKQQPQPQLVDGTLPSVASPISDEERTASLIKSGSWTSLGKAVTLAKRFTKWGSVSTRK</sequence>
<name>A0ACD1FYQ6_9EURO</name>
<evidence type="ECO:0000313" key="1">
    <source>
        <dbReference type="EMBL" id="RAH42131.1"/>
    </source>
</evidence>
<organism evidence="1 2">
    <name type="scientific">Aspergillus brunneoviolaceus CBS 621.78</name>
    <dbReference type="NCBI Taxonomy" id="1450534"/>
    <lineage>
        <taxon>Eukaryota</taxon>
        <taxon>Fungi</taxon>
        <taxon>Dikarya</taxon>
        <taxon>Ascomycota</taxon>
        <taxon>Pezizomycotina</taxon>
        <taxon>Eurotiomycetes</taxon>
        <taxon>Eurotiomycetidae</taxon>
        <taxon>Eurotiales</taxon>
        <taxon>Aspergillaceae</taxon>
        <taxon>Aspergillus</taxon>
        <taxon>Aspergillus subgen. Circumdati</taxon>
    </lineage>
</organism>
<reference evidence="1" key="1">
    <citation type="submission" date="2018-02" db="EMBL/GenBank/DDBJ databases">
        <title>The genomes of Aspergillus section Nigri reveals drivers in fungal speciation.</title>
        <authorList>
            <consortium name="DOE Joint Genome Institute"/>
            <person name="Vesth T.C."/>
            <person name="Nybo J."/>
            <person name="Theobald S."/>
            <person name="Brandl J."/>
            <person name="Frisvad J.C."/>
            <person name="Nielsen K.F."/>
            <person name="Lyhne E.K."/>
            <person name="Kogle M.E."/>
            <person name="Kuo A."/>
            <person name="Riley R."/>
            <person name="Clum A."/>
            <person name="Nolan M."/>
            <person name="Lipzen A."/>
            <person name="Salamov A."/>
            <person name="Henrissat B."/>
            <person name="Wiebenga A."/>
            <person name="De vries R.P."/>
            <person name="Grigoriev I.V."/>
            <person name="Mortensen U.H."/>
            <person name="Andersen M.R."/>
            <person name="Baker S.E."/>
        </authorList>
    </citation>
    <scope>NUCLEOTIDE SEQUENCE</scope>
    <source>
        <strain evidence="1">CBS 621.78</strain>
    </source>
</reference>